<comment type="caution">
    <text evidence="1">The sequence shown here is derived from an EMBL/GenBank/DDBJ whole genome shotgun (WGS) entry which is preliminary data.</text>
</comment>
<gene>
    <name evidence="1" type="ORF">Pka01_14970</name>
</gene>
<protein>
    <submittedName>
        <fullName evidence="1">Uncharacterized protein</fullName>
    </submittedName>
</protein>
<proteinExistence type="predicted"/>
<dbReference type="EMBL" id="BONV01000004">
    <property type="protein sequence ID" value="GIG78370.1"/>
    <property type="molecule type" value="Genomic_DNA"/>
</dbReference>
<organism evidence="1 2">
    <name type="scientific">Planotetraspora kaengkrachanensis</name>
    <dbReference type="NCBI Taxonomy" id="575193"/>
    <lineage>
        <taxon>Bacteria</taxon>
        <taxon>Bacillati</taxon>
        <taxon>Actinomycetota</taxon>
        <taxon>Actinomycetes</taxon>
        <taxon>Streptosporangiales</taxon>
        <taxon>Streptosporangiaceae</taxon>
        <taxon>Planotetraspora</taxon>
    </lineage>
</organism>
<dbReference type="Proteomes" id="UP000630097">
    <property type="component" value="Unassembled WGS sequence"/>
</dbReference>
<evidence type="ECO:0000313" key="2">
    <source>
        <dbReference type="Proteomes" id="UP000630097"/>
    </source>
</evidence>
<dbReference type="Gene3D" id="3.30.450.180">
    <property type="match status" value="1"/>
</dbReference>
<accession>A0A8J3M3C2</accession>
<dbReference type="AlphaFoldDB" id="A0A8J3M3C2"/>
<evidence type="ECO:0000313" key="1">
    <source>
        <dbReference type="EMBL" id="GIG78370.1"/>
    </source>
</evidence>
<name>A0A8J3M3C2_9ACTN</name>
<keyword evidence="2" id="KW-1185">Reference proteome</keyword>
<reference evidence="1 2" key="1">
    <citation type="submission" date="2021-01" db="EMBL/GenBank/DDBJ databases">
        <title>Whole genome shotgun sequence of Planotetraspora kaengkrachanensis NBRC 104272.</title>
        <authorList>
            <person name="Komaki H."/>
            <person name="Tamura T."/>
        </authorList>
    </citation>
    <scope>NUCLEOTIDE SEQUENCE [LARGE SCALE GENOMIC DNA]</scope>
    <source>
        <strain evidence="1 2">NBRC 104272</strain>
    </source>
</reference>
<sequence length="57" mass="6418">MLRLNHSSGHELRLLRETLDLSSDAQQLVVLLPADEETAQSIDRLRRGLPGRLRAIS</sequence>